<name>A0A2S7FSV0_ECTOL</name>
<evidence type="ECO:0000256" key="2">
    <source>
        <dbReference type="ARBA" id="ARBA00023163"/>
    </source>
</evidence>
<sequence>MRNVWFLLLPHTHLLDLAGPLQTISTCFELDMAPLCVRCIGPITQIECFQNISVTGLEPLPESLEAGDLLFVIGHKLPQIPAEQSILQQVAHWLQRIASHTPDLAICSICTGAFLLGQAGLLDGRRCTTHHRYAEQLQQHFPLAEVLSNHLFVQDGNLYTSAGVSTGIDLALHVISQRLGRSEAGRVAQELVIYRRRAGNDPQLSMRDLTRNHIHPLIHEVQSYLEQQFASSLAMEDVARRFNLSYRHLARLFRQNTGITLQAYLRKLRVEHAKQLLEQQRIPIESLAERCGFSSSQAFRLAWSKEMPLPPLQYRKSAATL</sequence>
<dbReference type="InterPro" id="IPR029062">
    <property type="entry name" value="Class_I_gatase-like"/>
</dbReference>
<dbReference type="InterPro" id="IPR002818">
    <property type="entry name" value="DJ-1/PfpI"/>
</dbReference>
<organism evidence="6 8">
    <name type="scientific">Ectopseudomonas oleovorans</name>
    <name type="common">Pseudomonas oleovorans</name>
    <dbReference type="NCBI Taxonomy" id="301"/>
    <lineage>
        <taxon>Bacteria</taxon>
        <taxon>Pseudomonadati</taxon>
        <taxon>Pseudomonadota</taxon>
        <taxon>Gammaproteobacteria</taxon>
        <taxon>Pseudomonadales</taxon>
        <taxon>Pseudomonadaceae</taxon>
        <taxon>Ectopseudomonas</taxon>
    </lineage>
</organism>
<evidence type="ECO:0000259" key="3">
    <source>
        <dbReference type="PROSITE" id="PS01124"/>
    </source>
</evidence>
<dbReference type="PANTHER" id="PTHR43130:SF3">
    <property type="entry name" value="HTH-TYPE TRANSCRIPTIONAL REGULATOR RV1931C"/>
    <property type="match status" value="1"/>
</dbReference>
<evidence type="ECO:0000313" key="6">
    <source>
        <dbReference type="EMBL" id="RRW37785.1"/>
    </source>
</evidence>
<accession>A0A2T5PHM3</accession>
<dbReference type="CDD" id="cd03137">
    <property type="entry name" value="GATase1_AraC_1"/>
    <property type="match status" value="1"/>
</dbReference>
<dbReference type="RefSeq" id="WP_096825767.1">
    <property type="nucleotide sequence ID" value="NZ_CAJQNA010000252.1"/>
</dbReference>
<evidence type="ECO:0000313" key="7">
    <source>
        <dbReference type="Proteomes" id="UP000244052"/>
    </source>
</evidence>
<reference evidence="5 7" key="1">
    <citation type="submission" date="2018-04" db="EMBL/GenBank/DDBJ databases">
        <title>Pseudomonas sp. nov., isolated from mangrove soil.</title>
        <authorList>
            <person name="Chen C."/>
        </authorList>
    </citation>
    <scope>NUCLEOTIDE SEQUENCE [LARGE SCALE GENOMIC DNA]</scope>
    <source>
        <strain evidence="5 7">JCM 14246</strain>
    </source>
</reference>
<proteinExistence type="predicted"/>
<dbReference type="Proteomes" id="UP000244052">
    <property type="component" value="Unassembled WGS sequence"/>
</dbReference>
<evidence type="ECO:0000313" key="4">
    <source>
        <dbReference type="EMBL" id="MDH1338153.1"/>
    </source>
</evidence>
<dbReference type="InterPro" id="IPR018060">
    <property type="entry name" value="HTH_AraC"/>
</dbReference>
<dbReference type="PANTHER" id="PTHR43130">
    <property type="entry name" value="ARAC-FAMILY TRANSCRIPTIONAL REGULATOR"/>
    <property type="match status" value="1"/>
</dbReference>
<dbReference type="AlphaFoldDB" id="A0A2S7FSV0"/>
<dbReference type="Gene3D" id="3.40.50.880">
    <property type="match status" value="1"/>
</dbReference>
<evidence type="ECO:0000313" key="5">
    <source>
        <dbReference type="EMBL" id="PTU77246.1"/>
    </source>
</evidence>
<dbReference type="GO" id="GO:0003700">
    <property type="term" value="F:DNA-binding transcription factor activity"/>
    <property type="evidence" value="ECO:0007669"/>
    <property type="project" value="InterPro"/>
</dbReference>
<dbReference type="Pfam" id="PF12833">
    <property type="entry name" value="HTH_18"/>
    <property type="match status" value="1"/>
</dbReference>
<dbReference type="PROSITE" id="PS01124">
    <property type="entry name" value="HTH_ARAC_FAMILY_2"/>
    <property type="match status" value="1"/>
</dbReference>
<evidence type="ECO:0000313" key="8">
    <source>
        <dbReference type="Proteomes" id="UP000272833"/>
    </source>
</evidence>
<dbReference type="Proteomes" id="UP001161697">
    <property type="component" value="Unassembled WGS sequence"/>
</dbReference>
<accession>A0A2S7FSV0</accession>
<dbReference type="SUPFAM" id="SSF46689">
    <property type="entry name" value="Homeodomain-like"/>
    <property type="match status" value="2"/>
</dbReference>
<keyword evidence="1" id="KW-0805">Transcription regulation</keyword>
<reference evidence="4" key="3">
    <citation type="submission" date="2022-09" db="EMBL/GenBank/DDBJ databases">
        <title>Intensive care unit water sources are persistently colonized with multi-drug resistant bacteria and are the site of extensive horizontal gene transfer of antibiotic resistance genes.</title>
        <authorList>
            <person name="Diorio-Toth L."/>
        </authorList>
    </citation>
    <scope>NUCLEOTIDE SEQUENCE</scope>
    <source>
        <strain evidence="4">GD03704</strain>
    </source>
</reference>
<evidence type="ECO:0000256" key="1">
    <source>
        <dbReference type="ARBA" id="ARBA00023015"/>
    </source>
</evidence>
<accession>A0A427HSL7</accession>
<reference evidence="6 8" key="2">
    <citation type="submission" date="2018-10" db="EMBL/GenBank/DDBJ databases">
        <title>Transmission dynamics of multidrug resistant bacteria on intensive care unit surfaces.</title>
        <authorList>
            <person name="D'Souza A.W."/>
            <person name="Potter R.F."/>
            <person name="Wallace M."/>
            <person name="Shupe A."/>
            <person name="Patel S."/>
            <person name="Sun S."/>
            <person name="Gul D."/>
            <person name="Kwon J.H."/>
            <person name="Andleeb S."/>
            <person name="Burnham C.-A.D."/>
            <person name="Dantas G."/>
        </authorList>
    </citation>
    <scope>NUCLEOTIDE SEQUENCE [LARGE SCALE GENOMIC DNA]</scope>
    <source>
        <strain evidence="6 8">PO_271</strain>
    </source>
</reference>
<dbReference type="Proteomes" id="UP000272833">
    <property type="component" value="Unassembled WGS sequence"/>
</dbReference>
<dbReference type="Pfam" id="PF01965">
    <property type="entry name" value="DJ-1_PfpI"/>
    <property type="match status" value="1"/>
</dbReference>
<keyword evidence="2" id="KW-0804">Transcription</keyword>
<dbReference type="Gene3D" id="1.10.10.60">
    <property type="entry name" value="Homeodomain-like"/>
    <property type="match status" value="2"/>
</dbReference>
<protein>
    <submittedName>
        <fullName evidence="5">AraC family transcriptional regulator</fullName>
    </submittedName>
    <submittedName>
        <fullName evidence="6">Helix-turn-helix domain-containing protein</fullName>
    </submittedName>
</protein>
<feature type="domain" description="HTH araC/xylS-type" evidence="3">
    <location>
        <begin position="219"/>
        <end position="317"/>
    </location>
</feature>
<dbReference type="SUPFAM" id="SSF52317">
    <property type="entry name" value="Class I glutamine amidotransferase-like"/>
    <property type="match status" value="1"/>
</dbReference>
<dbReference type="EMBL" id="QASO01000121">
    <property type="protein sequence ID" value="PTU77246.1"/>
    <property type="molecule type" value="Genomic_DNA"/>
</dbReference>
<dbReference type="EMBL" id="RHRS01000012">
    <property type="protein sequence ID" value="RRW37785.1"/>
    <property type="molecule type" value="Genomic_DNA"/>
</dbReference>
<dbReference type="InterPro" id="IPR009057">
    <property type="entry name" value="Homeodomain-like_sf"/>
</dbReference>
<dbReference type="InterPro" id="IPR052158">
    <property type="entry name" value="INH-QAR"/>
</dbReference>
<dbReference type="GO" id="GO:0043565">
    <property type="term" value="F:sequence-specific DNA binding"/>
    <property type="evidence" value="ECO:0007669"/>
    <property type="project" value="InterPro"/>
</dbReference>
<dbReference type="SMART" id="SM00342">
    <property type="entry name" value="HTH_ARAC"/>
    <property type="match status" value="1"/>
</dbReference>
<dbReference type="EMBL" id="JAOCJE010000001">
    <property type="protein sequence ID" value="MDH1338153.1"/>
    <property type="molecule type" value="Genomic_DNA"/>
</dbReference>
<comment type="caution">
    <text evidence="6">The sequence shown here is derived from an EMBL/GenBank/DDBJ whole genome shotgun (WGS) entry which is preliminary data.</text>
</comment>
<keyword evidence="7" id="KW-1185">Reference proteome</keyword>
<gene>
    <name evidence="5" type="ORF">DBO86_20935</name>
    <name evidence="6" type="ORF">EGJ44_06655</name>
    <name evidence="4" type="ORF">N5J11_02490</name>
</gene>